<sequence length="75" mass="8630">MILVWLTGINERDLVVLEKHVVYSTSKEKAAACFYIMQCTQPNNHITQIPIKDAISRFSYSTALSFTFLMPLFFP</sequence>
<dbReference type="InterPro" id="IPR057237">
    <property type="entry name" value="DUF7915"/>
</dbReference>
<organism evidence="2">
    <name type="scientific">Manihot esculenta</name>
    <name type="common">Cassava</name>
    <name type="synonym">Jatropha manihot</name>
    <dbReference type="NCBI Taxonomy" id="3983"/>
    <lineage>
        <taxon>Eukaryota</taxon>
        <taxon>Viridiplantae</taxon>
        <taxon>Streptophyta</taxon>
        <taxon>Embryophyta</taxon>
        <taxon>Tracheophyta</taxon>
        <taxon>Spermatophyta</taxon>
        <taxon>Magnoliopsida</taxon>
        <taxon>eudicotyledons</taxon>
        <taxon>Gunneridae</taxon>
        <taxon>Pentapetalae</taxon>
        <taxon>rosids</taxon>
        <taxon>fabids</taxon>
        <taxon>Malpighiales</taxon>
        <taxon>Euphorbiaceae</taxon>
        <taxon>Crotonoideae</taxon>
        <taxon>Manihoteae</taxon>
        <taxon>Manihot</taxon>
    </lineage>
</organism>
<dbReference type="Pfam" id="PF25502">
    <property type="entry name" value="DUF7915"/>
    <property type="match status" value="1"/>
</dbReference>
<dbReference type="PANTHER" id="PTHR33913">
    <property type="entry name" value="ALEURONE LAYER MORPHOGENESIS PROTEIN"/>
    <property type="match status" value="1"/>
</dbReference>
<gene>
    <name evidence="2" type="ORF">MANES_04G042500</name>
</gene>
<protein>
    <recommendedName>
        <fullName evidence="1">DUF7915 domain-containing protein</fullName>
    </recommendedName>
</protein>
<dbReference type="EMBL" id="CM004390">
    <property type="protein sequence ID" value="OAY51912.1"/>
    <property type="molecule type" value="Genomic_DNA"/>
</dbReference>
<dbReference type="PANTHER" id="PTHR33913:SF1">
    <property type="entry name" value="DRBM DOMAIN-CONTAINING PROTEIN"/>
    <property type="match status" value="1"/>
</dbReference>
<feature type="domain" description="DUF7915" evidence="1">
    <location>
        <begin position="7"/>
        <end position="58"/>
    </location>
</feature>
<dbReference type="AlphaFoldDB" id="A0A2C9W0S9"/>
<evidence type="ECO:0000313" key="2">
    <source>
        <dbReference type="EMBL" id="OAY51912.1"/>
    </source>
</evidence>
<evidence type="ECO:0000259" key="1">
    <source>
        <dbReference type="Pfam" id="PF25502"/>
    </source>
</evidence>
<name>A0A2C9W0S9_MANES</name>
<proteinExistence type="predicted"/>
<accession>A0A2C9W0S9</accession>
<reference evidence="2" key="1">
    <citation type="submission" date="2016-02" db="EMBL/GenBank/DDBJ databases">
        <title>WGS assembly of Manihot esculenta.</title>
        <authorList>
            <person name="Bredeson J.V."/>
            <person name="Prochnik S.E."/>
            <person name="Lyons J.B."/>
            <person name="Schmutz J."/>
            <person name="Grimwood J."/>
            <person name="Vrebalov J."/>
            <person name="Bart R.S."/>
            <person name="Amuge T."/>
            <person name="Ferguson M.E."/>
            <person name="Green R."/>
            <person name="Putnam N."/>
            <person name="Stites J."/>
            <person name="Rounsley S."/>
            <person name="Rokhsar D.S."/>
        </authorList>
    </citation>
    <scope>NUCLEOTIDE SEQUENCE [LARGE SCALE GENOMIC DNA]</scope>
    <source>
        <tissue evidence="2">Leaf</tissue>
    </source>
</reference>